<dbReference type="Gene3D" id="1.20.1440.30">
    <property type="entry name" value="Biosynthetic Protein domain"/>
    <property type="match status" value="1"/>
</dbReference>
<dbReference type="Pfam" id="PF05139">
    <property type="entry name" value="Erythro_esteras"/>
    <property type="match status" value="1"/>
</dbReference>
<dbReference type="SUPFAM" id="SSF159501">
    <property type="entry name" value="EreA/ChaN-like"/>
    <property type="match status" value="1"/>
</dbReference>
<protein>
    <submittedName>
        <fullName evidence="1">Erythromycin esterase family protein</fullName>
    </submittedName>
</protein>
<sequence length="766" mass="86949">MLLFVRGKLYLFLSVPVFFIFFPLFAQINLNLEFEPQPLQQELSPFWSLKRKGTYQFDTTVAYSGKGSLLMEIKNQSFPQGLYTEPILAHSFRNKIVTVSIWVKSADFTGYVFFTAYSLSNEPKSSSHVVSRDSIVGSEWKKLQLELPVAAQADRLGFSIGGWGGNSKIWIDHCQISCEGKEYKDVPLAGTEIVSDTTLAFYKPDFSFEDDKKNSRLFKKSQLTSDSTTHKQGRKSLKVIPTQSDNSYLLCVVPLDTLGGKLLSIKGFVKKASISSPSLYITFVSKFTKKPYYRDSWDIYDYKQIPIQPLTSTDIQNEWQAFSAEVSIPENDFLRYASIGLVPSDTSAFWLDEIRILVDGQGVSELIQPPPPTLAETAWLKKAIIPLKSTSPSEPLTDLLSLSEKIGKAKIIGLGENTHGSHETFQMKHRLIRWLVEQKGYNVIAFEADMAASEAVNEYVLNGKSDAQKVLKALGFWTWNVEEILALITWMRQYNVAHPKQMVQFKGFDMQSPWKALASLKEYLPAKDTLTWHSLKKRMERVVAIRRFVPATDTSIVAALQALREVKTTFLIRVAKHSLSQKAVIEQYFRQIEQVIELRLVGEANRFRDACMAENLYRTFTSIPDARILVWAHNNHVAKLGMDTPMGYWLKSQLGDSYQSIGFTFDQGTFRGIYKDSLQAATAQTSVAGSFESYFKTAQVPLFYLPLQKVPLVKENQWLHQRLLFRDVGAESFNDDFTRHSLLTEFDGLLFLQQSTPSRAVKNSSK</sequence>
<dbReference type="EMBL" id="JASJOT010000004">
    <property type="protein sequence ID" value="MDJ1492992.1"/>
    <property type="molecule type" value="Genomic_DNA"/>
</dbReference>
<name>A0ABT7CGX6_9BACT</name>
<comment type="caution">
    <text evidence="1">The sequence shown here is derived from an EMBL/GenBank/DDBJ whole genome shotgun (WGS) entry which is preliminary data.</text>
</comment>
<dbReference type="InterPro" id="IPR052036">
    <property type="entry name" value="Hydrolase/PRTase-associated"/>
</dbReference>
<gene>
    <name evidence="1" type="ORF">QNI19_08615</name>
</gene>
<accession>A0ABT7CGX6</accession>
<organism evidence="1 2">
    <name type="scientific">Xanthocytophaga flava</name>
    <dbReference type="NCBI Taxonomy" id="3048013"/>
    <lineage>
        <taxon>Bacteria</taxon>
        <taxon>Pseudomonadati</taxon>
        <taxon>Bacteroidota</taxon>
        <taxon>Cytophagia</taxon>
        <taxon>Cytophagales</taxon>
        <taxon>Rhodocytophagaceae</taxon>
        <taxon>Xanthocytophaga</taxon>
    </lineage>
</organism>
<dbReference type="Gene3D" id="2.60.120.260">
    <property type="entry name" value="Galactose-binding domain-like"/>
    <property type="match status" value="2"/>
</dbReference>
<dbReference type="CDD" id="cd14728">
    <property type="entry name" value="Ere-like"/>
    <property type="match status" value="1"/>
</dbReference>
<dbReference type="InterPro" id="IPR008979">
    <property type="entry name" value="Galactose-bd-like_sf"/>
</dbReference>
<reference evidence="1 2" key="1">
    <citation type="submission" date="2023-05" db="EMBL/GenBank/DDBJ databases">
        <authorList>
            <person name="Zhang X."/>
        </authorList>
    </citation>
    <scope>NUCLEOTIDE SEQUENCE [LARGE SCALE GENOMIC DNA]</scope>
    <source>
        <strain evidence="1 2">DM2B3-1</strain>
    </source>
</reference>
<evidence type="ECO:0000313" key="2">
    <source>
        <dbReference type="Proteomes" id="UP001228581"/>
    </source>
</evidence>
<dbReference type="Gene3D" id="3.40.1660.10">
    <property type="entry name" value="EreA-like (biosynthetic domain)"/>
    <property type="match status" value="1"/>
</dbReference>
<dbReference type="PANTHER" id="PTHR31299">
    <property type="entry name" value="ESTERASE, PUTATIVE (AFU_ORTHOLOGUE AFUA_1G05850)-RELATED"/>
    <property type="match status" value="1"/>
</dbReference>
<keyword evidence="2" id="KW-1185">Reference proteome</keyword>
<proteinExistence type="predicted"/>
<dbReference type="SUPFAM" id="SSF49785">
    <property type="entry name" value="Galactose-binding domain-like"/>
    <property type="match status" value="1"/>
</dbReference>
<dbReference type="RefSeq" id="WP_313994610.1">
    <property type="nucleotide sequence ID" value="NZ_JASJOT010000004.1"/>
</dbReference>
<dbReference type="PANTHER" id="PTHR31299:SF0">
    <property type="entry name" value="ESTERASE, PUTATIVE (AFU_ORTHOLOGUE AFUA_1G05850)-RELATED"/>
    <property type="match status" value="1"/>
</dbReference>
<dbReference type="Gene3D" id="3.30.1870.10">
    <property type="entry name" value="EreA-like, domain 2"/>
    <property type="match status" value="1"/>
</dbReference>
<dbReference type="InterPro" id="IPR007815">
    <property type="entry name" value="Emycin_Estase"/>
</dbReference>
<evidence type="ECO:0000313" key="1">
    <source>
        <dbReference type="EMBL" id="MDJ1492992.1"/>
    </source>
</evidence>
<dbReference type="Proteomes" id="UP001228581">
    <property type="component" value="Unassembled WGS sequence"/>
</dbReference>